<dbReference type="InterPro" id="IPR049282">
    <property type="entry name" value="BVU_3817_N_sf"/>
</dbReference>
<evidence type="ECO:0000313" key="4">
    <source>
        <dbReference type="Proteomes" id="UP000516305"/>
    </source>
</evidence>
<dbReference type="Gene3D" id="1.10.10.1650">
    <property type="match status" value="1"/>
</dbReference>
<evidence type="ECO:0000259" key="1">
    <source>
        <dbReference type="Pfam" id="PF18347"/>
    </source>
</evidence>
<sequence>MKLDDILAIGGKPGLFKLVKATRQGVLVESLLDQKRMPVSQRADVSALSDIAIYTYEEELPLGEVYDRLFEKLEGAKALDVKKASGDELREFMSSFLPDYDEERVYTSHLKKLFSWYNLLHECDLLNRPDDKAAEVPAEESSEESE</sequence>
<keyword evidence="4" id="KW-1185">Reference proteome</keyword>
<dbReference type="KEGG" id="chyd:H4K34_02115"/>
<dbReference type="AlphaFoldDB" id="A0A7H0VG13"/>
<dbReference type="InterPro" id="IPR041218">
    <property type="entry name" value="DUF5606"/>
</dbReference>
<feature type="domain" description="DUF5606" evidence="1">
    <location>
        <begin position="3"/>
        <end position="48"/>
    </location>
</feature>
<dbReference type="Proteomes" id="UP000516305">
    <property type="component" value="Chromosome"/>
</dbReference>
<reference evidence="3 4" key="1">
    <citation type="submission" date="2020-08" db="EMBL/GenBank/DDBJ databases">
        <title>Croceimicrobium hydrocarbonivorans gen. nov., sp. nov., a novel marine bacterium isolated from a bacterial consortium that degrades polyethylene terephthalate.</title>
        <authorList>
            <person name="Liu R."/>
        </authorList>
    </citation>
    <scope>NUCLEOTIDE SEQUENCE [LARGE SCALE GENOMIC DNA]</scope>
    <source>
        <strain evidence="3 4">A20-9</strain>
    </source>
</reference>
<proteinExistence type="predicted"/>
<evidence type="ECO:0000313" key="3">
    <source>
        <dbReference type="EMBL" id="QNR24661.1"/>
    </source>
</evidence>
<evidence type="ECO:0000259" key="2">
    <source>
        <dbReference type="Pfam" id="PF21186"/>
    </source>
</evidence>
<dbReference type="Gene3D" id="2.30.30.730">
    <property type="match status" value="1"/>
</dbReference>
<dbReference type="InterPro" id="IPR049280">
    <property type="entry name" value="DUF6852"/>
</dbReference>
<dbReference type="EMBL" id="CP060139">
    <property type="protein sequence ID" value="QNR24661.1"/>
    <property type="molecule type" value="Genomic_DNA"/>
</dbReference>
<protein>
    <submittedName>
        <fullName evidence="3">DUF5606 domain-containing protein</fullName>
    </submittedName>
</protein>
<accession>A0A7H0VG13</accession>
<name>A0A7H0VG13_9FLAO</name>
<dbReference type="Pfam" id="PF21186">
    <property type="entry name" value="DUF6852"/>
    <property type="match status" value="1"/>
</dbReference>
<gene>
    <name evidence="3" type="ORF">H4K34_02115</name>
</gene>
<dbReference type="InterPro" id="IPR049281">
    <property type="entry name" value="BVU_3817-like_C_sf"/>
</dbReference>
<dbReference type="RefSeq" id="WP_210759188.1">
    <property type="nucleotide sequence ID" value="NZ_CP060139.1"/>
</dbReference>
<organism evidence="3 4">
    <name type="scientific">Croceimicrobium hydrocarbonivorans</name>
    <dbReference type="NCBI Taxonomy" id="2761580"/>
    <lineage>
        <taxon>Bacteria</taxon>
        <taxon>Pseudomonadati</taxon>
        <taxon>Bacteroidota</taxon>
        <taxon>Flavobacteriia</taxon>
        <taxon>Flavobacteriales</taxon>
        <taxon>Owenweeksiaceae</taxon>
        <taxon>Croceimicrobium</taxon>
    </lineage>
</organism>
<dbReference type="Pfam" id="PF18347">
    <property type="entry name" value="DUF5606"/>
    <property type="match status" value="1"/>
</dbReference>
<feature type="domain" description="DUF6852" evidence="2">
    <location>
        <begin position="51"/>
        <end position="120"/>
    </location>
</feature>